<name>A0A3Q7ETT6_SOLLC</name>
<dbReference type="EnsemblPlants" id="Solyc01g110365.1.1">
    <property type="protein sequence ID" value="Solyc01g110365.1.1"/>
    <property type="gene ID" value="Solyc01g110365.1"/>
</dbReference>
<organism evidence="1">
    <name type="scientific">Solanum lycopersicum</name>
    <name type="common">Tomato</name>
    <name type="synonym">Lycopersicon esculentum</name>
    <dbReference type="NCBI Taxonomy" id="4081"/>
    <lineage>
        <taxon>Eukaryota</taxon>
        <taxon>Viridiplantae</taxon>
        <taxon>Streptophyta</taxon>
        <taxon>Embryophyta</taxon>
        <taxon>Tracheophyta</taxon>
        <taxon>Spermatophyta</taxon>
        <taxon>Magnoliopsida</taxon>
        <taxon>eudicotyledons</taxon>
        <taxon>Gunneridae</taxon>
        <taxon>Pentapetalae</taxon>
        <taxon>asterids</taxon>
        <taxon>lamiids</taxon>
        <taxon>Solanales</taxon>
        <taxon>Solanaceae</taxon>
        <taxon>Solanoideae</taxon>
        <taxon>Solaneae</taxon>
        <taxon>Solanum</taxon>
        <taxon>Solanum subgen. Lycopersicon</taxon>
    </lineage>
</organism>
<evidence type="ECO:0000313" key="2">
    <source>
        <dbReference type="Proteomes" id="UP000004994"/>
    </source>
</evidence>
<proteinExistence type="predicted"/>
<reference evidence="1" key="1">
    <citation type="journal article" date="2012" name="Nature">
        <title>The tomato genome sequence provides insights into fleshy fruit evolution.</title>
        <authorList>
            <consortium name="Tomato Genome Consortium"/>
        </authorList>
    </citation>
    <scope>NUCLEOTIDE SEQUENCE [LARGE SCALE GENOMIC DNA]</scope>
    <source>
        <strain evidence="1">cv. Heinz 1706</strain>
    </source>
</reference>
<accession>A0A3Q7ETT6</accession>
<keyword evidence="2" id="KW-1185">Reference proteome</keyword>
<protein>
    <submittedName>
        <fullName evidence="1">Uncharacterized protein</fullName>
    </submittedName>
</protein>
<evidence type="ECO:0000313" key="1">
    <source>
        <dbReference type="EnsemblPlants" id="Solyc01g110365.1.1"/>
    </source>
</evidence>
<dbReference type="AlphaFoldDB" id="A0A3Q7ETT6"/>
<dbReference type="Proteomes" id="UP000004994">
    <property type="component" value="Chromosome 1"/>
</dbReference>
<reference evidence="1" key="2">
    <citation type="submission" date="2019-01" db="UniProtKB">
        <authorList>
            <consortium name="EnsemblPlants"/>
        </authorList>
    </citation>
    <scope>IDENTIFICATION</scope>
    <source>
        <strain evidence="1">cv. Heinz 1706</strain>
    </source>
</reference>
<dbReference type="InParanoid" id="A0A3Q7ETT6"/>
<dbReference type="Gramene" id="Solyc01g110365.1.1">
    <property type="protein sequence ID" value="Solyc01g110365.1.1"/>
    <property type="gene ID" value="Solyc01g110365.1"/>
</dbReference>
<sequence>MAFKFNVASTSDCPPDKNCSQPNNIESISIRDSWGNPPLEETESIVCDLLRSGPVFAFSTRSNHAWFQEDTLKHDIVLSQVEEDFSPDLLCYLKSPVNAVFTVQQDLWLHNWDQTIVLRNGSVASQAPCCFLDSQCRWSVGNAHHAPEMYCPRPGADTSKVRYAWRLASVFSKPMEAKRFPQVAFDSSMAKIPRPGDATVFYK</sequence>